<evidence type="ECO:0000313" key="2">
    <source>
        <dbReference type="Proteomes" id="UP000078397"/>
    </source>
</evidence>
<protein>
    <submittedName>
        <fullName evidence="1">Uncharacterized protein</fullName>
    </submittedName>
</protein>
<sequence>MIFNRGEGSFGVNVDNTPPYASLGMAHFLLVRIPWEHSNAVGADHVQGTRGCLNFTFPFVHAFISFNWRCAAQVQVYHPCRMGLVSATSLRVFDQPDMSAKVDTK</sequence>
<dbReference type="KEGG" id="pchm:VFPPC_17829"/>
<dbReference type="AlphaFoldDB" id="A0A219AQA9"/>
<dbReference type="Proteomes" id="UP000078397">
    <property type="component" value="Unassembled WGS sequence"/>
</dbReference>
<keyword evidence="2" id="KW-1185">Reference proteome</keyword>
<proteinExistence type="predicted"/>
<dbReference type="RefSeq" id="XP_022285439.1">
    <property type="nucleotide sequence ID" value="XM_022429507.1"/>
</dbReference>
<comment type="caution">
    <text evidence="1">The sequence shown here is derived from an EMBL/GenBank/DDBJ whole genome shotgun (WGS) entry which is preliminary data.</text>
</comment>
<accession>A0A219AQA9</accession>
<dbReference type="GeneID" id="33936737"/>
<evidence type="ECO:0000313" key="1">
    <source>
        <dbReference type="EMBL" id="OWT42978.1"/>
    </source>
</evidence>
<organism evidence="1 2">
    <name type="scientific">Pochonia chlamydosporia 170</name>
    <dbReference type="NCBI Taxonomy" id="1380566"/>
    <lineage>
        <taxon>Eukaryota</taxon>
        <taxon>Fungi</taxon>
        <taxon>Dikarya</taxon>
        <taxon>Ascomycota</taxon>
        <taxon>Pezizomycotina</taxon>
        <taxon>Sordariomycetes</taxon>
        <taxon>Hypocreomycetidae</taxon>
        <taxon>Hypocreales</taxon>
        <taxon>Clavicipitaceae</taxon>
        <taxon>Pochonia</taxon>
    </lineage>
</organism>
<name>A0A219AQA9_METCM</name>
<gene>
    <name evidence="1" type="ORF">VFPPC_17829</name>
</gene>
<dbReference type="EMBL" id="LSBJ02000004">
    <property type="protein sequence ID" value="OWT42978.1"/>
    <property type="molecule type" value="Genomic_DNA"/>
</dbReference>
<reference evidence="1 2" key="1">
    <citation type="journal article" date="2016" name="PLoS Pathog.">
        <title>Biosynthesis of antibiotic leucinostatins in bio-control fungus Purpureocillium lilacinum and their inhibition on phytophthora revealed by genome mining.</title>
        <authorList>
            <person name="Wang G."/>
            <person name="Liu Z."/>
            <person name="Lin R."/>
            <person name="Li E."/>
            <person name="Mao Z."/>
            <person name="Ling J."/>
            <person name="Yang Y."/>
            <person name="Yin W.B."/>
            <person name="Xie B."/>
        </authorList>
    </citation>
    <scope>NUCLEOTIDE SEQUENCE [LARGE SCALE GENOMIC DNA]</scope>
    <source>
        <strain evidence="1">170</strain>
    </source>
</reference>